<accession>A0A8R1I1L3</accession>
<dbReference type="Proteomes" id="UP000005237">
    <property type="component" value="Unassembled WGS sequence"/>
</dbReference>
<dbReference type="EnsemblMetazoa" id="CJA15757.1">
    <property type="protein sequence ID" value="CJA15757.1"/>
    <property type="gene ID" value="WBGene00134961"/>
</dbReference>
<reference evidence="2" key="1">
    <citation type="submission" date="2010-08" db="EMBL/GenBank/DDBJ databases">
        <authorList>
            <consortium name="Caenorhabditis japonica Sequencing Consortium"/>
            <person name="Wilson R.K."/>
        </authorList>
    </citation>
    <scope>NUCLEOTIDE SEQUENCE [LARGE SCALE GENOMIC DNA]</scope>
    <source>
        <strain evidence="2">DF5081</strain>
    </source>
</reference>
<name>A0A8R1I1L3_CAEJA</name>
<keyword evidence="2" id="KW-1185">Reference proteome</keyword>
<sequence length="98" mass="11187">MASTSIKSAVARIENINYANLEELKNVGIPKHEQEAVKDAISKKKKIEPLPSYLESRLKVFNKGAPMKCVRMPKREQRLVYMYIDDHPAEMETIGKAK</sequence>
<evidence type="ECO:0000313" key="1">
    <source>
        <dbReference type="EnsemblMetazoa" id="CJA15757.1"/>
    </source>
</evidence>
<evidence type="ECO:0000313" key="2">
    <source>
        <dbReference type="Proteomes" id="UP000005237"/>
    </source>
</evidence>
<proteinExistence type="predicted"/>
<protein>
    <submittedName>
        <fullName evidence="1">Uncharacterized protein</fullName>
    </submittedName>
</protein>
<organism evidence="1 2">
    <name type="scientific">Caenorhabditis japonica</name>
    <dbReference type="NCBI Taxonomy" id="281687"/>
    <lineage>
        <taxon>Eukaryota</taxon>
        <taxon>Metazoa</taxon>
        <taxon>Ecdysozoa</taxon>
        <taxon>Nematoda</taxon>
        <taxon>Chromadorea</taxon>
        <taxon>Rhabditida</taxon>
        <taxon>Rhabditina</taxon>
        <taxon>Rhabditomorpha</taxon>
        <taxon>Rhabditoidea</taxon>
        <taxon>Rhabditidae</taxon>
        <taxon>Peloderinae</taxon>
        <taxon>Caenorhabditis</taxon>
    </lineage>
</organism>
<dbReference type="AlphaFoldDB" id="A0A8R1I1L3"/>
<reference evidence="1" key="2">
    <citation type="submission" date="2022-06" db="UniProtKB">
        <authorList>
            <consortium name="EnsemblMetazoa"/>
        </authorList>
    </citation>
    <scope>IDENTIFICATION</scope>
    <source>
        <strain evidence="1">DF5081</strain>
    </source>
</reference>